<evidence type="ECO:0000256" key="2">
    <source>
        <dbReference type="ARBA" id="ARBA00022723"/>
    </source>
</evidence>
<dbReference type="KEGG" id="hazt:108672455"/>
<dbReference type="GeneID" id="108672455"/>
<dbReference type="InterPro" id="IPR034751">
    <property type="entry name" value="Yippee"/>
</dbReference>
<organism evidence="6 7">
    <name type="scientific">Hyalella azteca</name>
    <name type="common">Amphipod</name>
    <dbReference type="NCBI Taxonomy" id="294128"/>
    <lineage>
        <taxon>Eukaryota</taxon>
        <taxon>Metazoa</taxon>
        <taxon>Ecdysozoa</taxon>
        <taxon>Arthropoda</taxon>
        <taxon>Crustacea</taxon>
        <taxon>Multicrustacea</taxon>
        <taxon>Malacostraca</taxon>
        <taxon>Eumalacostraca</taxon>
        <taxon>Peracarida</taxon>
        <taxon>Amphipoda</taxon>
        <taxon>Senticaudata</taxon>
        <taxon>Talitrida</taxon>
        <taxon>Talitroidea</taxon>
        <taxon>Hyalellidae</taxon>
        <taxon>Hyalella</taxon>
    </lineage>
</organism>
<protein>
    <recommendedName>
        <fullName evidence="4">Protein yippee-like</fullName>
    </recommendedName>
</protein>
<dbReference type="CTD" id="136027955"/>
<evidence type="ECO:0000313" key="8">
    <source>
        <dbReference type="RefSeq" id="XP_047738782.1"/>
    </source>
</evidence>
<dbReference type="RefSeq" id="XP_018015608.1">
    <property type="nucleotide sequence ID" value="XM_018160119.2"/>
</dbReference>
<dbReference type="PANTHER" id="PTHR13848">
    <property type="entry name" value="PROTEIN YIPPEE-LIKE CG15309-RELATED"/>
    <property type="match status" value="1"/>
</dbReference>
<evidence type="ECO:0000256" key="1">
    <source>
        <dbReference type="ARBA" id="ARBA00005613"/>
    </source>
</evidence>
<dbReference type="Proteomes" id="UP000694843">
    <property type="component" value="Unplaced"/>
</dbReference>
<name>A0A8B7NPJ6_HYAAZ</name>
<feature type="domain" description="Yippee" evidence="5">
    <location>
        <begin position="13"/>
        <end position="110"/>
    </location>
</feature>
<evidence type="ECO:0000259" key="5">
    <source>
        <dbReference type="PROSITE" id="PS51792"/>
    </source>
</evidence>
<evidence type="ECO:0000313" key="7">
    <source>
        <dbReference type="RefSeq" id="XP_018015608.1"/>
    </source>
</evidence>
<evidence type="ECO:0000313" key="6">
    <source>
        <dbReference type="Proteomes" id="UP000694843"/>
    </source>
</evidence>
<dbReference type="Pfam" id="PF03226">
    <property type="entry name" value="Yippee-Mis18"/>
    <property type="match status" value="1"/>
</dbReference>
<accession>A0A8B7NPJ6</accession>
<proteinExistence type="inferred from homology"/>
<evidence type="ECO:0000256" key="4">
    <source>
        <dbReference type="RuleBase" id="RU110713"/>
    </source>
</evidence>
<reference evidence="7 8" key="1">
    <citation type="submission" date="2025-04" db="UniProtKB">
        <authorList>
            <consortium name="RefSeq"/>
        </authorList>
    </citation>
    <scope>IDENTIFICATION</scope>
    <source>
        <tissue evidence="7 8">Whole organism</tissue>
    </source>
</reference>
<dbReference type="OrthoDB" id="6407410at2759"/>
<dbReference type="RefSeq" id="XP_047738782.1">
    <property type="nucleotide sequence ID" value="XM_047882826.1"/>
</dbReference>
<keyword evidence="6" id="KW-1185">Reference proteome</keyword>
<dbReference type="GO" id="GO:0046872">
    <property type="term" value="F:metal ion binding"/>
    <property type="evidence" value="ECO:0007669"/>
    <property type="project" value="UniProtKB-KW"/>
</dbReference>
<evidence type="ECO:0000256" key="3">
    <source>
        <dbReference type="ARBA" id="ARBA00022833"/>
    </source>
</evidence>
<sequence>MGRVFLEHLGGARLFSCANCYAFLTNRKHLKSDRFTGATGPAFLFDKVVNLTYSEMQDREMLTGHHVVRDVFCKNCESMLGWFYEFASAENQRYKEGHVILEKALVVETEGLHSETA</sequence>
<dbReference type="AlphaFoldDB" id="A0A8B7NPJ6"/>
<keyword evidence="2" id="KW-0479">Metal-binding</keyword>
<dbReference type="PROSITE" id="PS51792">
    <property type="entry name" value="YIPPEE"/>
    <property type="match status" value="1"/>
</dbReference>
<dbReference type="OMA" id="YNCAACE"/>
<dbReference type="InterPro" id="IPR039058">
    <property type="entry name" value="Yippee_fam"/>
</dbReference>
<dbReference type="InterPro" id="IPR004910">
    <property type="entry name" value="Yippee/Mis18/Cereblon"/>
</dbReference>
<comment type="similarity">
    <text evidence="1 4">Belongs to the yippee family.</text>
</comment>
<gene>
    <name evidence="7 8" type="primary">LOC108672455</name>
</gene>
<keyword evidence="3" id="KW-0862">Zinc</keyword>